<feature type="region of interest" description="Disordered" evidence="1">
    <location>
        <begin position="93"/>
        <end position="114"/>
    </location>
</feature>
<dbReference type="PANTHER" id="PTHR35122">
    <property type="entry name" value="OSJNBA0093F12.14 PROTEIN"/>
    <property type="match status" value="1"/>
</dbReference>
<dbReference type="PANTHER" id="PTHR35122:SF2">
    <property type="entry name" value="OS04G0598000 PROTEIN"/>
    <property type="match status" value="1"/>
</dbReference>
<accession>A0A835UF04</accession>
<reference evidence="2 3" key="1">
    <citation type="journal article" date="2020" name="Nat. Food">
        <title>A phased Vanilla planifolia genome enables genetic improvement of flavour and production.</title>
        <authorList>
            <person name="Hasing T."/>
            <person name="Tang H."/>
            <person name="Brym M."/>
            <person name="Khazi F."/>
            <person name="Huang T."/>
            <person name="Chambers A.H."/>
        </authorList>
    </citation>
    <scope>NUCLEOTIDE SEQUENCE [LARGE SCALE GENOMIC DNA]</scope>
    <source>
        <tissue evidence="2">Leaf</tissue>
    </source>
</reference>
<dbReference type="EMBL" id="JADCNL010000011">
    <property type="protein sequence ID" value="KAG0460584.1"/>
    <property type="molecule type" value="Genomic_DNA"/>
</dbReference>
<dbReference type="Proteomes" id="UP000636800">
    <property type="component" value="Chromosome 11"/>
</dbReference>
<organism evidence="2 3">
    <name type="scientific">Vanilla planifolia</name>
    <name type="common">Vanilla</name>
    <dbReference type="NCBI Taxonomy" id="51239"/>
    <lineage>
        <taxon>Eukaryota</taxon>
        <taxon>Viridiplantae</taxon>
        <taxon>Streptophyta</taxon>
        <taxon>Embryophyta</taxon>
        <taxon>Tracheophyta</taxon>
        <taxon>Spermatophyta</taxon>
        <taxon>Magnoliopsida</taxon>
        <taxon>Liliopsida</taxon>
        <taxon>Asparagales</taxon>
        <taxon>Orchidaceae</taxon>
        <taxon>Vanilloideae</taxon>
        <taxon>Vanilleae</taxon>
        <taxon>Vanilla</taxon>
    </lineage>
</organism>
<keyword evidence="3" id="KW-1185">Reference proteome</keyword>
<name>A0A835UF04_VANPL</name>
<protein>
    <submittedName>
        <fullName evidence="2">Uncharacterized protein</fullName>
    </submittedName>
</protein>
<dbReference type="AlphaFoldDB" id="A0A835UF04"/>
<proteinExistence type="predicted"/>
<comment type="caution">
    <text evidence="2">The sequence shown here is derived from an EMBL/GenBank/DDBJ whole genome shotgun (WGS) entry which is preliminary data.</text>
</comment>
<dbReference type="Pfam" id="PF22272">
    <property type="entry name" value="LEA_3b"/>
    <property type="match status" value="1"/>
</dbReference>
<sequence length="132" mass="14261">MAAICYKGRVVAGSFGKRLASQICGADSRDLIPVAISRRASHFDSHYQKEIEEQVRPAVVPDYMVDASSDKYWGPHPTTGVFGPADLNGSSGGYARGFRHSPAAGDGEPSALDQTVRFRPLELEDLDKSLHA</sequence>
<dbReference type="InterPro" id="IPR039291">
    <property type="entry name" value="At5g17165-like"/>
</dbReference>
<gene>
    <name evidence="2" type="ORF">HPP92_020881</name>
</gene>
<dbReference type="OrthoDB" id="1710033at2759"/>
<evidence type="ECO:0000313" key="2">
    <source>
        <dbReference type="EMBL" id="KAG0460584.1"/>
    </source>
</evidence>
<evidence type="ECO:0000313" key="3">
    <source>
        <dbReference type="Proteomes" id="UP000636800"/>
    </source>
</evidence>
<evidence type="ECO:0000256" key="1">
    <source>
        <dbReference type="SAM" id="MobiDB-lite"/>
    </source>
</evidence>